<dbReference type="AlphaFoldDB" id="A0A150G4W4"/>
<keyword evidence="2" id="KW-1185">Reference proteome</keyword>
<gene>
    <name evidence="1" type="ORF">GPECTOR_60g703</name>
</gene>
<name>A0A150G4W4_GONPE</name>
<dbReference type="EMBL" id="LSYV01000061">
    <property type="protein sequence ID" value="KXZ44926.1"/>
    <property type="molecule type" value="Genomic_DNA"/>
</dbReference>
<accession>A0A150G4W4</accession>
<comment type="caution">
    <text evidence="1">The sequence shown here is derived from an EMBL/GenBank/DDBJ whole genome shotgun (WGS) entry which is preliminary data.</text>
</comment>
<evidence type="ECO:0000313" key="2">
    <source>
        <dbReference type="Proteomes" id="UP000075714"/>
    </source>
</evidence>
<dbReference type="OrthoDB" id="533551at2759"/>
<dbReference type="Proteomes" id="UP000075714">
    <property type="component" value="Unassembled WGS sequence"/>
</dbReference>
<organism evidence="1 2">
    <name type="scientific">Gonium pectorale</name>
    <name type="common">Green alga</name>
    <dbReference type="NCBI Taxonomy" id="33097"/>
    <lineage>
        <taxon>Eukaryota</taxon>
        <taxon>Viridiplantae</taxon>
        <taxon>Chlorophyta</taxon>
        <taxon>core chlorophytes</taxon>
        <taxon>Chlorophyceae</taxon>
        <taxon>CS clade</taxon>
        <taxon>Chlamydomonadales</taxon>
        <taxon>Volvocaceae</taxon>
        <taxon>Gonium</taxon>
    </lineage>
</organism>
<protein>
    <submittedName>
        <fullName evidence="1">Uncharacterized protein</fullName>
    </submittedName>
</protein>
<proteinExistence type="predicted"/>
<sequence length="313" mass="33732">MATILRRNAQDLQHCLTKAEEQLDSGACEPILIGSGMSLSEAQAFTDKNEHRKGFCFIAQDVQDGQHFGDLLLYYDPTGVHEIAATKVVNSLLAWFWPWWSGAGDWSILEATGSIRVPLDGSFREPDQSMYLLIGRTARLNAIIEVAFSQDSEALANKLRVWAGAALVAIGVDVEYPAPTGAAPRMAVLMQLPGQQQPSAVVECGAGSGCVAPAMLGYTIFVPVDTLLAGAPWLTRLLISMQLAVQVPLYSIVRGGACAAWDVLVGRRSLLDVASAGVRSLRGPWWGVVPLDAFAIRSAVFKILDVPWLVRSA</sequence>
<evidence type="ECO:0000313" key="1">
    <source>
        <dbReference type="EMBL" id="KXZ44926.1"/>
    </source>
</evidence>
<reference evidence="2" key="1">
    <citation type="journal article" date="2016" name="Nat. Commun.">
        <title>The Gonium pectorale genome demonstrates co-option of cell cycle regulation during the evolution of multicellularity.</title>
        <authorList>
            <person name="Hanschen E.R."/>
            <person name="Marriage T.N."/>
            <person name="Ferris P.J."/>
            <person name="Hamaji T."/>
            <person name="Toyoda A."/>
            <person name="Fujiyama A."/>
            <person name="Neme R."/>
            <person name="Noguchi H."/>
            <person name="Minakuchi Y."/>
            <person name="Suzuki M."/>
            <person name="Kawai-Toyooka H."/>
            <person name="Smith D.R."/>
            <person name="Sparks H."/>
            <person name="Anderson J."/>
            <person name="Bakaric R."/>
            <person name="Luria V."/>
            <person name="Karger A."/>
            <person name="Kirschner M.W."/>
            <person name="Durand P.M."/>
            <person name="Michod R.E."/>
            <person name="Nozaki H."/>
            <person name="Olson B.J."/>
        </authorList>
    </citation>
    <scope>NUCLEOTIDE SEQUENCE [LARGE SCALE GENOMIC DNA]</scope>
    <source>
        <strain evidence="2">NIES-2863</strain>
    </source>
</reference>